<evidence type="ECO:0000256" key="3">
    <source>
        <dbReference type="ARBA" id="ARBA00023125"/>
    </source>
</evidence>
<accession>A0A1C6YVK0</accession>
<dbReference type="Gene3D" id="3.20.80.10">
    <property type="entry name" value="Regulatory factor, effector binding domain"/>
    <property type="match status" value="1"/>
</dbReference>
<sequence>MARYFSIGEMSKLHMISVQALRYYDKIELFKPAYVDKESNYRYYTIEQFSVLDTIKYLKYLDIPLKEIRKHLTDSDDKILELLKRKVEFVENKIRHLELIKKVLTTKKETIQNSIYAENVGEITRKHIPNRSVLSIGYEPGLNYEDAMEFSRRKIANILEENISIFYGGVSGILSIKNITTNKKVTYENSFVVVERDLFNEKAKKKIIEIPDGDFICITYRGPYKDNYNSLKKIINYVEYKRIPVEDNVYEIPIIDPLSTGINKGLLTEIQIRVQKREIDLRCLV</sequence>
<protein>
    <submittedName>
        <fullName evidence="6">DNA-binding transcriptional regulator, MerR family</fullName>
    </submittedName>
</protein>
<proteinExistence type="predicted"/>
<evidence type="ECO:0000256" key="4">
    <source>
        <dbReference type="ARBA" id="ARBA00023163"/>
    </source>
</evidence>
<dbReference type="EMBL" id="FMIQ01000006">
    <property type="protein sequence ID" value="SCM50898.1"/>
    <property type="molecule type" value="Genomic_DNA"/>
</dbReference>
<dbReference type="InterPro" id="IPR047057">
    <property type="entry name" value="MerR_fam"/>
</dbReference>
<dbReference type="PANTHER" id="PTHR30204:SF69">
    <property type="entry name" value="MERR-FAMILY TRANSCRIPTIONAL REGULATOR"/>
    <property type="match status" value="1"/>
</dbReference>
<evidence type="ECO:0000259" key="5">
    <source>
        <dbReference type="PROSITE" id="PS50937"/>
    </source>
</evidence>
<evidence type="ECO:0000313" key="7">
    <source>
        <dbReference type="Proteomes" id="UP000094844"/>
    </source>
</evidence>
<dbReference type="InterPro" id="IPR011256">
    <property type="entry name" value="Reg_factor_effector_dom_sf"/>
</dbReference>
<feature type="domain" description="HTH merR-type" evidence="5">
    <location>
        <begin position="4"/>
        <end position="74"/>
    </location>
</feature>
<dbReference type="InterPro" id="IPR000551">
    <property type="entry name" value="MerR-type_HTH_dom"/>
</dbReference>
<dbReference type="SMART" id="SM00422">
    <property type="entry name" value="HTH_MERR"/>
    <property type="match status" value="1"/>
</dbReference>
<reference evidence="6 7" key="1">
    <citation type="submission" date="2016-09" db="EMBL/GenBank/DDBJ databases">
        <authorList>
            <person name="Capua I."/>
            <person name="De Benedictis P."/>
            <person name="Joannis T."/>
            <person name="Lombin L.H."/>
            <person name="Cattoli G."/>
        </authorList>
    </citation>
    <scope>NUCLEOTIDE SEQUENCE [LARGE SCALE GENOMIC DNA]</scope>
    <source>
        <strain evidence="6 7">GB001</strain>
    </source>
</reference>
<name>A0A1C6YVK0_HAFAL</name>
<keyword evidence="2" id="KW-0805">Transcription regulation</keyword>
<dbReference type="PROSITE" id="PS50937">
    <property type="entry name" value="HTH_MERR_2"/>
    <property type="match status" value="1"/>
</dbReference>
<evidence type="ECO:0000313" key="6">
    <source>
        <dbReference type="EMBL" id="SCM50898.1"/>
    </source>
</evidence>
<dbReference type="Pfam" id="PF13411">
    <property type="entry name" value="MerR_1"/>
    <property type="match status" value="1"/>
</dbReference>
<gene>
    <name evidence="6" type="ORF">BN1044_00347</name>
</gene>
<dbReference type="SUPFAM" id="SSF46955">
    <property type="entry name" value="Putative DNA-binding domain"/>
    <property type="match status" value="1"/>
</dbReference>
<dbReference type="GO" id="GO:0003677">
    <property type="term" value="F:DNA binding"/>
    <property type="evidence" value="ECO:0007669"/>
    <property type="project" value="UniProtKB-KW"/>
</dbReference>
<dbReference type="PANTHER" id="PTHR30204">
    <property type="entry name" value="REDOX-CYCLING DRUG-SENSING TRANSCRIPTIONAL ACTIVATOR SOXR"/>
    <property type="match status" value="1"/>
</dbReference>
<dbReference type="CDD" id="cd01107">
    <property type="entry name" value="HTH_BmrR"/>
    <property type="match status" value="1"/>
</dbReference>
<dbReference type="InterPro" id="IPR009061">
    <property type="entry name" value="DNA-bd_dom_put_sf"/>
</dbReference>
<dbReference type="Proteomes" id="UP000094844">
    <property type="component" value="Unassembled WGS sequence"/>
</dbReference>
<dbReference type="OrthoDB" id="9802039at2"/>
<dbReference type="GO" id="GO:0003700">
    <property type="term" value="F:DNA-binding transcription factor activity"/>
    <property type="evidence" value="ECO:0007669"/>
    <property type="project" value="InterPro"/>
</dbReference>
<keyword evidence="4" id="KW-0804">Transcription</keyword>
<dbReference type="AlphaFoldDB" id="A0A1C6YVK0"/>
<evidence type="ECO:0000256" key="1">
    <source>
        <dbReference type="ARBA" id="ARBA00022491"/>
    </source>
</evidence>
<dbReference type="Gene3D" id="1.10.1660.10">
    <property type="match status" value="1"/>
</dbReference>
<keyword evidence="1" id="KW-0678">Repressor</keyword>
<dbReference type="SUPFAM" id="SSF55136">
    <property type="entry name" value="Probable bacterial effector-binding domain"/>
    <property type="match status" value="1"/>
</dbReference>
<keyword evidence="3 6" id="KW-0238">DNA-binding</keyword>
<organism evidence="6 7">
    <name type="scientific">Hafnia alvei</name>
    <dbReference type="NCBI Taxonomy" id="569"/>
    <lineage>
        <taxon>Bacteria</taxon>
        <taxon>Pseudomonadati</taxon>
        <taxon>Pseudomonadota</taxon>
        <taxon>Gammaproteobacteria</taxon>
        <taxon>Enterobacterales</taxon>
        <taxon>Hafniaceae</taxon>
        <taxon>Hafnia</taxon>
    </lineage>
</organism>
<evidence type="ECO:0000256" key="2">
    <source>
        <dbReference type="ARBA" id="ARBA00023015"/>
    </source>
</evidence>
<dbReference type="RefSeq" id="WP_072307299.1">
    <property type="nucleotide sequence ID" value="NZ_FMIQ01000006.1"/>
</dbReference>